<reference evidence="2 3" key="1">
    <citation type="submission" date="2016-10" db="EMBL/GenBank/DDBJ databases">
        <authorList>
            <person name="de Groot N.N."/>
        </authorList>
    </citation>
    <scope>NUCLEOTIDE SEQUENCE [LARGE SCALE GENOMIC DNA]</scope>
    <source>
        <strain evidence="2 3">AB35.6</strain>
    </source>
</reference>
<sequence>MLTRREFSKTIAASAAGLAMSTTAKSYARVMGSNERVHCAVIGLNSRAYAHLSSLRANRNAAAITHVVDVDSTILAKFAASTEKQMGTAPKTEGDFRKVLENKDVDVITIATPDFWHTPMAIMGMQAGKDVYVEKPCSHNLHEAELIVAAQKKYGKVLQMGNQQRSSPHTKEIVGQIHSGLIGRAYYAKAWYTNNRGTMGTGKLAPTPATLNWDLWQGPAPRRAYKDNVHPYNWHWLKIYGTGETLNNGTHEVDVCRWALEVPGYPSRVTASGGRYHFKDDWEFYDTLNTSFEYDGKLIEWEGRCCNDMPIYNRERGLAVYGTTGAVIIDRDGYEIHDLKGKMVKEYKIPKEGKTSSSDTVGADSMTDLHFANLLDAIKTPGTKLDSPIDDASKSVAILLMSNIAYELKRDLKVHPENGTFVNDPAATALRGRLYEKGWEPKLT</sequence>
<dbReference type="SUPFAM" id="SSF51735">
    <property type="entry name" value="NAD(P)-binding Rossmann-fold domains"/>
    <property type="match status" value="1"/>
</dbReference>
<dbReference type="InterPro" id="IPR000683">
    <property type="entry name" value="Gfo/Idh/MocA-like_OxRdtase_N"/>
</dbReference>
<dbReference type="EMBL" id="FNSD01000001">
    <property type="protein sequence ID" value="SEB69173.1"/>
    <property type="molecule type" value="Genomic_DNA"/>
</dbReference>
<proteinExistence type="predicted"/>
<feature type="domain" description="Gfo/Idh/MocA-like oxidoreductase N-terminal" evidence="1">
    <location>
        <begin position="38"/>
        <end position="161"/>
    </location>
</feature>
<dbReference type="InterPro" id="IPR036291">
    <property type="entry name" value="NAD(P)-bd_dom_sf"/>
</dbReference>
<dbReference type="SUPFAM" id="SSF55347">
    <property type="entry name" value="Glyceraldehyde-3-phosphate dehydrogenase-like, C-terminal domain"/>
    <property type="match status" value="1"/>
</dbReference>
<dbReference type="PANTHER" id="PTHR43818:SF5">
    <property type="entry name" value="OXIDOREDUCTASE FAMILY PROTEIN"/>
    <property type="match status" value="1"/>
</dbReference>
<dbReference type="GO" id="GO:0000166">
    <property type="term" value="F:nucleotide binding"/>
    <property type="evidence" value="ECO:0007669"/>
    <property type="project" value="InterPro"/>
</dbReference>
<evidence type="ECO:0000313" key="3">
    <source>
        <dbReference type="Proteomes" id="UP000182409"/>
    </source>
</evidence>
<dbReference type="Pfam" id="PF01408">
    <property type="entry name" value="GFO_IDH_MocA"/>
    <property type="match status" value="1"/>
</dbReference>
<evidence type="ECO:0000313" key="2">
    <source>
        <dbReference type="EMBL" id="SEB69173.1"/>
    </source>
</evidence>
<dbReference type="OrthoDB" id="9792935at2"/>
<dbReference type="AlphaFoldDB" id="A0A1H4LEL9"/>
<protein>
    <submittedName>
        <fullName evidence="2">Predicted dehydrogenase</fullName>
    </submittedName>
</protein>
<name>A0A1H4LEL9_9BACT</name>
<dbReference type="RefSeq" id="WP_074653158.1">
    <property type="nucleotide sequence ID" value="NZ_FNSD01000001.1"/>
</dbReference>
<dbReference type="PANTHER" id="PTHR43818">
    <property type="entry name" value="BCDNA.GH03377"/>
    <property type="match status" value="1"/>
</dbReference>
<accession>A0A1H4LEL9</accession>
<dbReference type="Gene3D" id="3.30.360.10">
    <property type="entry name" value="Dihydrodipicolinate Reductase, domain 2"/>
    <property type="match status" value="1"/>
</dbReference>
<dbReference type="Gene3D" id="3.40.50.720">
    <property type="entry name" value="NAD(P)-binding Rossmann-like Domain"/>
    <property type="match status" value="1"/>
</dbReference>
<evidence type="ECO:0000259" key="1">
    <source>
        <dbReference type="Pfam" id="PF01408"/>
    </source>
</evidence>
<organism evidence="2 3">
    <name type="scientific">Terriglobus roseus</name>
    <dbReference type="NCBI Taxonomy" id="392734"/>
    <lineage>
        <taxon>Bacteria</taxon>
        <taxon>Pseudomonadati</taxon>
        <taxon>Acidobacteriota</taxon>
        <taxon>Terriglobia</taxon>
        <taxon>Terriglobales</taxon>
        <taxon>Acidobacteriaceae</taxon>
        <taxon>Terriglobus</taxon>
    </lineage>
</organism>
<dbReference type="Proteomes" id="UP000182409">
    <property type="component" value="Unassembled WGS sequence"/>
</dbReference>
<gene>
    <name evidence="2" type="ORF">SAMN05443244_1571</name>
</gene>
<dbReference type="InterPro" id="IPR050463">
    <property type="entry name" value="Gfo/Idh/MocA_oxidrdct_glycsds"/>
</dbReference>